<evidence type="ECO:0000313" key="7">
    <source>
        <dbReference type="Proteomes" id="UP000006175"/>
    </source>
</evidence>
<keyword evidence="3" id="KW-0547">Nucleotide-binding</keyword>
<keyword evidence="1" id="KW-0813">Transport</keyword>
<dbReference type="SUPFAM" id="SSF52540">
    <property type="entry name" value="P-loop containing nucleoside triphosphate hydrolases"/>
    <property type="match status" value="2"/>
</dbReference>
<dbReference type="SMART" id="SM00382">
    <property type="entry name" value="AAA"/>
    <property type="match status" value="2"/>
</dbReference>
<dbReference type="KEGG" id="dfd:Desfe_0721"/>
<keyword evidence="7" id="KW-1185">Reference proteome</keyword>
<dbReference type="InterPro" id="IPR050107">
    <property type="entry name" value="ABC_carbohydrate_import_ATPase"/>
</dbReference>
<evidence type="ECO:0000256" key="1">
    <source>
        <dbReference type="ARBA" id="ARBA00022448"/>
    </source>
</evidence>
<name>I3XRP6_DESAM</name>
<accession>I3XRP6</accession>
<dbReference type="Pfam" id="PF00005">
    <property type="entry name" value="ABC_tran"/>
    <property type="match status" value="2"/>
</dbReference>
<sequence length="503" mass="55947">MGENKPLVSVRNISKSFPGGIIALDNVNFDIYRGEIVALLGENGAGKSTMVKILYGVYFPDEGEIFIEGRKTVFYNPVDAIKQGIVMVSQIPQLIDRLSIRENLVIGLSILGFGKLARTSRVDKVIGEISGKLGMKIDPDTMAWKLTYTQKQMIEILRAFLLNAKLVILDEALTYLPLEERRRFYTVLDTFKKNGGSSLIITHKITEAMEIADRIIVLRRGKLSGILRREEASIEKIRELMFGEDAGKITYERLASVAPLNENCISIEDLVVVDEYGRRIVDNARILVRKGEVVGIAGVAGSGQKELLQAVMGLIRVDKGRITIIGNDVTNKGVGLVRQLGVGYIPDIPLRHGVSSDNTILENIAVLFQKDRAIIRWDEAREIAVRVMKKYQVLARNEETPVKILSGGNIMKVIVGRELEYSKTALIAYNPTRALDEVTAVMVRRIIKDKAVNGKIGVLLASEDLDEIFQLSDTIYVMNSGKVYGPFNAETAKRSEIEHLMVM</sequence>
<dbReference type="Gene3D" id="3.40.50.300">
    <property type="entry name" value="P-loop containing nucleotide triphosphate hydrolases"/>
    <property type="match status" value="2"/>
</dbReference>
<dbReference type="CDD" id="cd03216">
    <property type="entry name" value="ABC_Carb_Monos_I"/>
    <property type="match status" value="1"/>
</dbReference>
<dbReference type="HOGENOM" id="CLU_000604_92_0_2"/>
<keyword evidence="4 6" id="KW-0067">ATP-binding</keyword>
<reference evidence="6 7" key="1">
    <citation type="journal article" date="2012" name="J. Bacteriol.">
        <title>Complete Genome Sequence of Desulfurococcus fermentans, a Hyperthermophilic Cellulolytic Crenarchaeon Isolated from a Freshwater Hot Spring in Kamchatka, Russia.</title>
        <authorList>
            <person name="Susanti D."/>
            <person name="Johnson E.F."/>
            <person name="Rodriguez J.R."/>
            <person name="Anderson I."/>
            <person name="Perevalova A.A."/>
            <person name="Kyrpides N."/>
            <person name="Lucas S."/>
            <person name="Han J."/>
            <person name="Lapidus A."/>
            <person name="Cheng J.F."/>
            <person name="Goodwin L."/>
            <person name="Pitluck S."/>
            <person name="Mavrommatis K."/>
            <person name="Peters L."/>
            <person name="Land M.L."/>
            <person name="Hauser L."/>
            <person name="Gopalan V."/>
            <person name="Chan P.P."/>
            <person name="Lowe T.M."/>
            <person name="Atomi H."/>
            <person name="Bonch-Osmolovskaya E.A."/>
            <person name="Woyke T."/>
            <person name="Mukhopadhyay B."/>
        </authorList>
    </citation>
    <scope>NUCLEOTIDE SEQUENCE [LARGE SCALE GENOMIC DNA]</scope>
    <source>
        <strain evidence="6 7">DSM 16532</strain>
    </source>
</reference>
<dbReference type="PROSITE" id="PS50893">
    <property type="entry name" value="ABC_TRANSPORTER_2"/>
    <property type="match status" value="2"/>
</dbReference>
<dbReference type="EMBL" id="CP003321">
    <property type="protein sequence ID" value="AFL66620.1"/>
    <property type="molecule type" value="Genomic_DNA"/>
</dbReference>
<organism evidence="6 7">
    <name type="scientific">Desulfurococcus amylolyticus DSM 16532</name>
    <dbReference type="NCBI Taxonomy" id="768672"/>
    <lineage>
        <taxon>Archaea</taxon>
        <taxon>Thermoproteota</taxon>
        <taxon>Thermoprotei</taxon>
        <taxon>Desulfurococcales</taxon>
        <taxon>Desulfurococcaceae</taxon>
        <taxon>Desulfurococcus</taxon>
    </lineage>
</organism>
<evidence type="ECO:0000256" key="2">
    <source>
        <dbReference type="ARBA" id="ARBA00022737"/>
    </source>
</evidence>
<dbReference type="InterPro" id="IPR017871">
    <property type="entry name" value="ABC_transporter-like_CS"/>
</dbReference>
<dbReference type="AlphaFoldDB" id="I3XRP6"/>
<dbReference type="GO" id="GO:0005524">
    <property type="term" value="F:ATP binding"/>
    <property type="evidence" value="ECO:0007669"/>
    <property type="project" value="UniProtKB-KW"/>
</dbReference>
<dbReference type="PANTHER" id="PTHR43790">
    <property type="entry name" value="CARBOHYDRATE TRANSPORT ATP-BINDING PROTEIN MG119-RELATED"/>
    <property type="match status" value="1"/>
</dbReference>
<evidence type="ECO:0000259" key="5">
    <source>
        <dbReference type="PROSITE" id="PS50893"/>
    </source>
</evidence>
<dbReference type="OrthoDB" id="18209at2157"/>
<protein>
    <submittedName>
        <fullName evidence="6">Nucleoside ABC transporter ATP-binding protein</fullName>
    </submittedName>
</protein>
<feature type="domain" description="ABC transporter" evidence="5">
    <location>
        <begin position="8"/>
        <end position="245"/>
    </location>
</feature>
<proteinExistence type="predicted"/>
<dbReference type="Proteomes" id="UP000006175">
    <property type="component" value="Chromosome"/>
</dbReference>
<gene>
    <name evidence="6" type="ORF">Desfe_0721</name>
</gene>
<dbReference type="InterPro" id="IPR003593">
    <property type="entry name" value="AAA+_ATPase"/>
</dbReference>
<dbReference type="GO" id="GO:0016887">
    <property type="term" value="F:ATP hydrolysis activity"/>
    <property type="evidence" value="ECO:0007669"/>
    <property type="project" value="InterPro"/>
</dbReference>
<keyword evidence="2" id="KW-0677">Repeat</keyword>
<dbReference type="InterPro" id="IPR027417">
    <property type="entry name" value="P-loop_NTPase"/>
</dbReference>
<feature type="domain" description="ABC transporter" evidence="5">
    <location>
        <begin position="265"/>
        <end position="503"/>
    </location>
</feature>
<dbReference type="PROSITE" id="PS00211">
    <property type="entry name" value="ABC_TRANSPORTER_1"/>
    <property type="match status" value="1"/>
</dbReference>
<dbReference type="RefSeq" id="WP_014767521.1">
    <property type="nucleotide sequence ID" value="NC_018001.1"/>
</dbReference>
<evidence type="ECO:0000256" key="4">
    <source>
        <dbReference type="ARBA" id="ARBA00022840"/>
    </source>
</evidence>
<evidence type="ECO:0000313" key="6">
    <source>
        <dbReference type="EMBL" id="AFL66620.1"/>
    </source>
</evidence>
<dbReference type="PANTHER" id="PTHR43790:SF9">
    <property type="entry name" value="GALACTOFURANOSE TRANSPORTER ATP-BINDING PROTEIN YTFR"/>
    <property type="match status" value="1"/>
</dbReference>
<dbReference type="eggNOG" id="arCOG00186">
    <property type="taxonomic scope" value="Archaea"/>
</dbReference>
<evidence type="ECO:0000256" key="3">
    <source>
        <dbReference type="ARBA" id="ARBA00022741"/>
    </source>
</evidence>
<dbReference type="GeneID" id="13061094"/>
<dbReference type="InterPro" id="IPR003439">
    <property type="entry name" value="ABC_transporter-like_ATP-bd"/>
</dbReference>